<keyword evidence="2" id="KW-1185">Reference proteome</keyword>
<name>A0A226I647_9FLAO</name>
<dbReference type="AlphaFoldDB" id="A0A226I647"/>
<reference evidence="1 2" key="1">
    <citation type="submission" date="2016-11" db="EMBL/GenBank/DDBJ databases">
        <title>Whole genomes of Flavobacteriaceae.</title>
        <authorList>
            <person name="Stine C."/>
            <person name="Li C."/>
            <person name="Tadesse D."/>
        </authorList>
    </citation>
    <scope>NUCLEOTIDE SEQUENCE [LARGE SCALE GENOMIC DNA]</scope>
    <source>
        <strain evidence="1 2">CCUG 59446</strain>
    </source>
</reference>
<proteinExistence type="predicted"/>
<dbReference type="Proteomes" id="UP000198336">
    <property type="component" value="Unassembled WGS sequence"/>
</dbReference>
<dbReference type="EMBL" id="MUHA01000006">
    <property type="protein sequence ID" value="OXB01755.1"/>
    <property type="molecule type" value="Genomic_DNA"/>
</dbReference>
<sequence>MLQDLFIGSAPNDKTGTPARQAGQMINDNFAYLNSRITTIQSPDAVLKRGNIETSVLNVHVDADAFEWRIAQIEFLDNPVYDVVLDAATDGYYRKDVLLGNNTGGYNIFKGNEDPTSATEPNLFPNGTIKLGVIDVYGAAITGSIVADDFELIVNKQNSLIVDGTGVKYPTVDAVNAALLLKANDNTVLHKTGNESFSGVKLGVDGAGKQLALLGTDGVVSANTLTTNNTPAFYGVSSNSQTVFKGRSTSTGLVFEGGNSGAITSTINSDGDITGKSISAVTGVFTGAVSGINPTANNHFATKAYADGLLVGLWNDRGNYNPNTNSNAYPSTGGSGTAGAIIKGNAWMISGLGTGVTATIGTKTVNDGDVVRALVNTPGNTDANWAVAENNIGFTPANDANVIHTSGAETKTGQLIVSHSLNSQALGGQNTGSGIGVAGYSNTGFALFANATNGIGLRINHSTGNTSRLMSLGVNNGEVLSSDYLGNLTANSFVKTGASASDILLGNGTTIGNSSFLHTTGNENFSGTKTGNTGTGKQVDLLGSSAALYAVTFSTNATPAILGSSSNSQPAIVAFAGVGGSGNNFEGRNQGATTFTVNKVGDVSANGNFIATAGKGLVYDGDITRIITPEDNEFGALIKYSASGGFRVYQGSLERMRIASNGNMGIGVTNPQQKVHTNGAFSSAITNPVNGNVFGTYGFSVSVYPNLFAEISSVADGVNWYNSAALIFKTSSSGDITASSSIERMRITGTGNVLIGTTTDTGNDKLQVRKPSGYGVGIGDNEVINGLSPTGYSGLYLQHTGNSNNLTVCNGGGKVLVGTPTDNGIDRLQVNGTISTTGVSLKTGTNVDVLFNDTPVLSSSVASTLSIDFGAGSGLAILESFKQDSNDYGIQRITYTTGTPKGKMYVRVKDAGTWTSWVEK</sequence>
<protein>
    <submittedName>
        <fullName evidence="1">Uncharacterized protein</fullName>
    </submittedName>
</protein>
<organism evidence="1 2">
    <name type="scientific">Flavobacterium oncorhynchi</name>
    <dbReference type="NCBI Taxonomy" id="728056"/>
    <lineage>
        <taxon>Bacteria</taxon>
        <taxon>Pseudomonadati</taxon>
        <taxon>Bacteroidota</taxon>
        <taxon>Flavobacteriia</taxon>
        <taxon>Flavobacteriales</taxon>
        <taxon>Flavobacteriaceae</taxon>
        <taxon>Flavobacterium</taxon>
    </lineage>
</organism>
<dbReference type="RefSeq" id="WP_089053148.1">
    <property type="nucleotide sequence ID" value="NZ_MUHA01000006.1"/>
</dbReference>
<accession>A0A226I647</accession>
<evidence type="ECO:0000313" key="1">
    <source>
        <dbReference type="EMBL" id="OXB01755.1"/>
    </source>
</evidence>
<comment type="caution">
    <text evidence="1">The sequence shown here is derived from an EMBL/GenBank/DDBJ whole genome shotgun (WGS) entry which is preliminary data.</text>
</comment>
<evidence type="ECO:0000313" key="2">
    <source>
        <dbReference type="Proteomes" id="UP000198336"/>
    </source>
</evidence>
<gene>
    <name evidence="1" type="ORF">B0A75_04755</name>
</gene>